<sequence>MTPDSLNEDLKSKFDHLADYDSLNECALGLYTWLENAGKSEEAKQLFKPRSELAVLPDVAIFTIVIQFYTRAEKTKGALKVYHHMLASGVAPAWFTYHSLIKALAKDSSSDVTSLGYAKQYFLEMLDKGMEPDSDLYAAVFAATASQDSVEKAREFLEQAQTRGFLINAFHLEEDHLKGSLTVTKLCNELHKDIDVQNVFHKWCT</sequence>
<name>A0A2P6PCA2_ROSCH</name>
<dbReference type="PANTHER" id="PTHR47447">
    <property type="entry name" value="OS03G0856100 PROTEIN"/>
    <property type="match status" value="1"/>
</dbReference>
<dbReference type="InterPro" id="IPR011990">
    <property type="entry name" value="TPR-like_helical_dom_sf"/>
</dbReference>
<accession>A0A2P6PCA2</accession>
<dbReference type="InterPro" id="IPR002885">
    <property type="entry name" value="PPR_rpt"/>
</dbReference>
<evidence type="ECO:0000256" key="3">
    <source>
        <dbReference type="PROSITE-ProRule" id="PRU00708"/>
    </source>
</evidence>
<dbReference type="PROSITE" id="PS51375">
    <property type="entry name" value="PPR"/>
    <property type="match status" value="1"/>
</dbReference>
<evidence type="ECO:0000313" key="5">
    <source>
        <dbReference type="Proteomes" id="UP000238479"/>
    </source>
</evidence>
<keyword evidence="5" id="KW-1185">Reference proteome</keyword>
<keyword evidence="2" id="KW-0677">Repeat</keyword>
<organism evidence="4 5">
    <name type="scientific">Rosa chinensis</name>
    <name type="common">China rose</name>
    <dbReference type="NCBI Taxonomy" id="74649"/>
    <lineage>
        <taxon>Eukaryota</taxon>
        <taxon>Viridiplantae</taxon>
        <taxon>Streptophyta</taxon>
        <taxon>Embryophyta</taxon>
        <taxon>Tracheophyta</taxon>
        <taxon>Spermatophyta</taxon>
        <taxon>Magnoliopsida</taxon>
        <taxon>eudicotyledons</taxon>
        <taxon>Gunneridae</taxon>
        <taxon>Pentapetalae</taxon>
        <taxon>rosids</taxon>
        <taxon>fabids</taxon>
        <taxon>Rosales</taxon>
        <taxon>Rosaceae</taxon>
        <taxon>Rosoideae</taxon>
        <taxon>Rosoideae incertae sedis</taxon>
        <taxon>Rosa</taxon>
    </lineage>
</organism>
<reference evidence="4 5" key="1">
    <citation type="journal article" date="2018" name="Nat. Genet.">
        <title>The Rosa genome provides new insights in the design of modern roses.</title>
        <authorList>
            <person name="Bendahmane M."/>
        </authorList>
    </citation>
    <scope>NUCLEOTIDE SEQUENCE [LARGE SCALE GENOMIC DNA]</scope>
    <source>
        <strain evidence="5">cv. Old Blush</strain>
    </source>
</reference>
<evidence type="ECO:0000313" key="4">
    <source>
        <dbReference type="EMBL" id="PRQ19548.1"/>
    </source>
</evidence>
<evidence type="ECO:0000256" key="2">
    <source>
        <dbReference type="ARBA" id="ARBA00022737"/>
    </source>
</evidence>
<dbReference type="EMBL" id="PDCK01000045">
    <property type="protein sequence ID" value="PRQ19548.1"/>
    <property type="molecule type" value="Genomic_DNA"/>
</dbReference>
<dbReference type="OrthoDB" id="185373at2759"/>
<gene>
    <name evidence="4" type="ORF">RchiOBHm_Chr7g0218381</name>
</gene>
<feature type="repeat" description="PPR" evidence="3">
    <location>
        <begin position="58"/>
        <end position="92"/>
    </location>
</feature>
<protein>
    <submittedName>
        <fullName evidence="4">Putative pentatricopeptide</fullName>
    </submittedName>
</protein>
<comment type="similarity">
    <text evidence="1">Belongs to the PPR family. P subfamily.</text>
</comment>
<dbReference type="Proteomes" id="UP000238479">
    <property type="component" value="Chromosome 7"/>
</dbReference>
<proteinExistence type="inferred from homology"/>
<evidence type="ECO:0000256" key="1">
    <source>
        <dbReference type="ARBA" id="ARBA00007626"/>
    </source>
</evidence>
<dbReference type="PANTHER" id="PTHR47447:SF17">
    <property type="entry name" value="OS12G0638900 PROTEIN"/>
    <property type="match status" value="1"/>
</dbReference>
<dbReference type="NCBIfam" id="TIGR00756">
    <property type="entry name" value="PPR"/>
    <property type="match status" value="1"/>
</dbReference>
<dbReference type="AlphaFoldDB" id="A0A2P6PCA2"/>
<comment type="caution">
    <text evidence="4">The sequence shown here is derived from an EMBL/GenBank/DDBJ whole genome shotgun (WGS) entry which is preliminary data.</text>
</comment>
<dbReference type="Pfam" id="PF13041">
    <property type="entry name" value="PPR_2"/>
    <property type="match status" value="1"/>
</dbReference>
<dbReference type="Gramene" id="PRQ19548">
    <property type="protein sequence ID" value="PRQ19548"/>
    <property type="gene ID" value="RchiOBHm_Chr7g0218381"/>
</dbReference>
<dbReference type="Gene3D" id="1.25.40.10">
    <property type="entry name" value="Tetratricopeptide repeat domain"/>
    <property type="match status" value="1"/>
</dbReference>